<organism evidence="1 2">
    <name type="scientific">Propionibacterium australiense</name>
    <dbReference type="NCBI Taxonomy" id="119981"/>
    <lineage>
        <taxon>Bacteria</taxon>
        <taxon>Bacillati</taxon>
        <taxon>Actinomycetota</taxon>
        <taxon>Actinomycetes</taxon>
        <taxon>Propionibacteriales</taxon>
        <taxon>Propionibacteriaceae</taxon>
        <taxon>Propionibacterium</taxon>
    </lineage>
</organism>
<sequence>MKPEKPHLSPAESTEAAITLIAGELQDSLGREQVESILLDLYAGEFEIACDSLIYSLSEVLPELSEEQAYLLEQLDPTILEADAIEELRTLISLVPRQQYSIDASALDVPLHLSHMLMRHYSEISLQSSQAIITLISSKEYARATIITAQLLVDCDCPVYSLDIQQLTWLTDILELNPDQLKMIENTWDDQKRNRRKYLPGTRGHLYRNPRSWKGEGGPFDH</sequence>
<dbReference type="EMBL" id="UNQJ01000036">
    <property type="protein sequence ID" value="SYZ34639.1"/>
    <property type="molecule type" value="Genomic_DNA"/>
</dbReference>
<keyword evidence="2" id="KW-1185">Reference proteome</keyword>
<accession>A0A383SB78</accession>
<evidence type="ECO:0000313" key="2">
    <source>
        <dbReference type="Proteomes" id="UP000263928"/>
    </source>
</evidence>
<proteinExistence type="predicted"/>
<gene>
    <name evidence="1" type="ORF">PROPAUS_2678</name>
</gene>
<dbReference type="AlphaFoldDB" id="A0A383SB78"/>
<evidence type="ECO:0000313" key="1">
    <source>
        <dbReference type="EMBL" id="SYZ34639.1"/>
    </source>
</evidence>
<dbReference type="Proteomes" id="UP000263928">
    <property type="component" value="Unassembled WGS sequence"/>
</dbReference>
<reference evidence="2" key="1">
    <citation type="submission" date="2018-08" db="EMBL/GenBank/DDBJ databases">
        <authorList>
            <person name="Hornung B."/>
        </authorList>
    </citation>
    <scope>NUCLEOTIDE SEQUENCE [LARGE SCALE GENOMIC DNA]</scope>
</reference>
<name>A0A383SB78_9ACTN</name>
<dbReference type="RefSeq" id="WP_126464269.1">
    <property type="nucleotide sequence ID" value="NZ_LR134442.1"/>
</dbReference>
<protein>
    <submittedName>
        <fullName evidence="1">Uncharacterized protein</fullName>
    </submittedName>
</protein>